<dbReference type="Gene3D" id="3.30.200.20">
    <property type="entry name" value="Phosphorylase Kinase, domain 1"/>
    <property type="match status" value="1"/>
</dbReference>
<evidence type="ECO:0000259" key="6">
    <source>
        <dbReference type="PROSITE" id="PS50011"/>
    </source>
</evidence>
<dbReference type="Pfam" id="PF00069">
    <property type="entry name" value="Pkinase"/>
    <property type="match status" value="1"/>
</dbReference>
<reference evidence="7" key="1">
    <citation type="journal article" date="2014" name="Front. Microbiol.">
        <title>High frequency of phylogenetically diverse reductive dehalogenase-homologous genes in deep subseafloor sedimentary metagenomes.</title>
        <authorList>
            <person name="Kawai M."/>
            <person name="Futagami T."/>
            <person name="Toyoda A."/>
            <person name="Takaki Y."/>
            <person name="Nishi S."/>
            <person name="Hori S."/>
            <person name="Arai W."/>
            <person name="Tsubouchi T."/>
            <person name="Morono Y."/>
            <person name="Uchiyama I."/>
            <person name="Ito T."/>
            <person name="Fujiyama A."/>
            <person name="Inagaki F."/>
            <person name="Takami H."/>
        </authorList>
    </citation>
    <scope>NUCLEOTIDE SEQUENCE</scope>
    <source>
        <strain evidence="7">Expedition CK06-06</strain>
    </source>
</reference>
<comment type="caution">
    <text evidence="7">The sequence shown here is derived from an EMBL/GenBank/DDBJ whole genome shotgun (WGS) entry which is preliminary data.</text>
</comment>
<dbReference type="GO" id="GO:0004674">
    <property type="term" value="F:protein serine/threonine kinase activity"/>
    <property type="evidence" value="ECO:0007669"/>
    <property type="project" value="TreeGrafter"/>
</dbReference>
<keyword evidence="2" id="KW-0547">Nucleotide-binding</keyword>
<keyword evidence="4" id="KW-0067">ATP-binding</keyword>
<feature type="region of interest" description="Disordered" evidence="5">
    <location>
        <begin position="1"/>
        <end position="31"/>
    </location>
</feature>
<evidence type="ECO:0000313" key="7">
    <source>
        <dbReference type="EMBL" id="GAF91294.1"/>
    </source>
</evidence>
<dbReference type="CDD" id="cd14014">
    <property type="entry name" value="STKc_PknB_like"/>
    <property type="match status" value="1"/>
</dbReference>
<dbReference type="SMART" id="SM00220">
    <property type="entry name" value="S_TKc"/>
    <property type="match status" value="1"/>
</dbReference>
<evidence type="ECO:0000256" key="1">
    <source>
        <dbReference type="ARBA" id="ARBA00022679"/>
    </source>
</evidence>
<accession>X0TDJ6</accession>
<evidence type="ECO:0000256" key="3">
    <source>
        <dbReference type="ARBA" id="ARBA00022777"/>
    </source>
</evidence>
<protein>
    <recommendedName>
        <fullName evidence="6">Protein kinase domain-containing protein</fullName>
    </recommendedName>
</protein>
<evidence type="ECO:0000256" key="5">
    <source>
        <dbReference type="SAM" id="MobiDB-lite"/>
    </source>
</evidence>
<dbReference type="EMBL" id="BARS01018152">
    <property type="protein sequence ID" value="GAF91294.1"/>
    <property type="molecule type" value="Genomic_DNA"/>
</dbReference>
<proteinExistence type="predicted"/>
<organism evidence="7">
    <name type="scientific">marine sediment metagenome</name>
    <dbReference type="NCBI Taxonomy" id="412755"/>
    <lineage>
        <taxon>unclassified sequences</taxon>
        <taxon>metagenomes</taxon>
        <taxon>ecological metagenomes</taxon>
    </lineage>
</organism>
<feature type="non-terminal residue" evidence="7">
    <location>
        <position position="249"/>
    </location>
</feature>
<dbReference type="InterPro" id="IPR008271">
    <property type="entry name" value="Ser/Thr_kinase_AS"/>
</dbReference>
<feature type="domain" description="Protein kinase" evidence="6">
    <location>
        <begin position="61"/>
        <end position="249"/>
    </location>
</feature>
<dbReference type="PROSITE" id="PS00108">
    <property type="entry name" value="PROTEIN_KINASE_ST"/>
    <property type="match status" value="1"/>
</dbReference>
<dbReference type="InterPro" id="IPR000719">
    <property type="entry name" value="Prot_kinase_dom"/>
</dbReference>
<dbReference type="AlphaFoldDB" id="X0TDJ6"/>
<dbReference type="SUPFAM" id="SSF56112">
    <property type="entry name" value="Protein kinase-like (PK-like)"/>
    <property type="match status" value="1"/>
</dbReference>
<dbReference type="InterPro" id="IPR017441">
    <property type="entry name" value="Protein_kinase_ATP_BS"/>
</dbReference>
<sequence length="249" mass="27144">MDNVEETSASKSPELDRNPIGGRQSEEAEATVLSDNEAIVHAPKSVSELGKLLEGRQLGDYRLEKFVGGGGMGAVFKALDTTLDRIVAVKVLAGHQSADEEMLRRFRNEAQSAARLNHENIGLVHAVGSSNGWHFIVFEYIEGTNLRDLVRQRGPLTVAAVVDISMQIAAALDHACQRDVTHRDIKPSNILLTPEGRAKLVDMGLARLQHIAGEQDLTVSGITLGTFDYISPEQARDARSADIRRRANS</sequence>
<dbReference type="PROSITE" id="PS00107">
    <property type="entry name" value="PROTEIN_KINASE_ATP"/>
    <property type="match status" value="1"/>
</dbReference>
<name>X0TDJ6_9ZZZZ</name>
<feature type="compositionally biased region" description="Polar residues" evidence="5">
    <location>
        <begin position="1"/>
        <end position="11"/>
    </location>
</feature>
<dbReference type="PANTHER" id="PTHR43289:SF6">
    <property type="entry name" value="SERINE_THREONINE-PROTEIN KINASE NEKL-3"/>
    <property type="match status" value="1"/>
</dbReference>
<dbReference type="PROSITE" id="PS50011">
    <property type="entry name" value="PROTEIN_KINASE_DOM"/>
    <property type="match status" value="1"/>
</dbReference>
<keyword evidence="3" id="KW-0418">Kinase</keyword>
<evidence type="ECO:0000256" key="2">
    <source>
        <dbReference type="ARBA" id="ARBA00022741"/>
    </source>
</evidence>
<dbReference type="InterPro" id="IPR011009">
    <property type="entry name" value="Kinase-like_dom_sf"/>
</dbReference>
<keyword evidence="1" id="KW-0808">Transferase</keyword>
<evidence type="ECO:0000256" key="4">
    <source>
        <dbReference type="ARBA" id="ARBA00022840"/>
    </source>
</evidence>
<dbReference type="Gene3D" id="1.10.510.10">
    <property type="entry name" value="Transferase(Phosphotransferase) domain 1"/>
    <property type="match status" value="1"/>
</dbReference>
<dbReference type="GO" id="GO:0005524">
    <property type="term" value="F:ATP binding"/>
    <property type="evidence" value="ECO:0007669"/>
    <property type="project" value="UniProtKB-KW"/>
</dbReference>
<dbReference type="PANTHER" id="PTHR43289">
    <property type="entry name" value="MITOGEN-ACTIVATED PROTEIN KINASE KINASE KINASE 20-RELATED"/>
    <property type="match status" value="1"/>
</dbReference>
<gene>
    <name evidence="7" type="ORF">S01H1_29581</name>
</gene>